<dbReference type="Pfam" id="PF21836">
    <property type="entry name" value="DUF6895"/>
    <property type="match status" value="1"/>
</dbReference>
<proteinExistence type="predicted"/>
<dbReference type="InterPro" id="IPR054190">
    <property type="entry name" value="DUF6895"/>
</dbReference>
<dbReference type="EMBL" id="BAAAOG010000005">
    <property type="protein sequence ID" value="GAA1962726.1"/>
    <property type="molecule type" value="Genomic_DNA"/>
</dbReference>
<dbReference type="Proteomes" id="UP001499933">
    <property type="component" value="Unassembled WGS sequence"/>
</dbReference>
<feature type="domain" description="DUF6895" evidence="1">
    <location>
        <begin position="62"/>
        <end position="320"/>
    </location>
</feature>
<reference evidence="2 3" key="1">
    <citation type="journal article" date="2019" name="Int. J. Syst. Evol. Microbiol.">
        <title>The Global Catalogue of Microorganisms (GCM) 10K type strain sequencing project: providing services to taxonomists for standard genome sequencing and annotation.</title>
        <authorList>
            <consortium name="The Broad Institute Genomics Platform"/>
            <consortium name="The Broad Institute Genome Sequencing Center for Infectious Disease"/>
            <person name="Wu L."/>
            <person name="Ma J."/>
        </authorList>
    </citation>
    <scope>NUCLEOTIDE SEQUENCE [LARGE SCALE GENOMIC DNA]</scope>
    <source>
        <strain evidence="2 3">JCM 14901</strain>
    </source>
</reference>
<dbReference type="RefSeq" id="WP_344095451.1">
    <property type="nucleotide sequence ID" value="NZ_BAAAOG010000005.1"/>
</dbReference>
<name>A0ABN2R3D8_9MICO</name>
<accession>A0ABN2R3D8</accession>
<protein>
    <recommendedName>
        <fullName evidence="1">DUF6895 domain-containing protein</fullName>
    </recommendedName>
</protein>
<organism evidence="2 3">
    <name type="scientific">Microbacterium deminutum</name>
    <dbReference type="NCBI Taxonomy" id="344164"/>
    <lineage>
        <taxon>Bacteria</taxon>
        <taxon>Bacillati</taxon>
        <taxon>Actinomycetota</taxon>
        <taxon>Actinomycetes</taxon>
        <taxon>Micrococcales</taxon>
        <taxon>Microbacteriaceae</taxon>
        <taxon>Microbacterium</taxon>
    </lineage>
</organism>
<evidence type="ECO:0000313" key="2">
    <source>
        <dbReference type="EMBL" id="GAA1962726.1"/>
    </source>
</evidence>
<sequence length="435" mass="48502">MGSSVDFGSAARDSRSHTDVGWPAEDLERRLIGALDFAAAVVSEFGESGYADEVRPALGFGPEKVIAEATMLAYAAAGVTQATAVVDRVDALARQLVPHVRSPQALADMVLNPDRVFKRCVPHVLLSVLGFHDDLFDDFAFERCQRTMTHAVDEPATVHAERRWIGEVWKRPLRQLVDGEAGTALHQPLELLTDSREDAYGLTHLLFYVSDFGRAPRRNFGRPIEELLKDVDALVVRYLDEEDYDLTAELLMAWPQLREPWSPTATFAFRVLADLEDQVGVLPCGNLDPKRLTALDGEERRRYARAASYHTAFVMGFLCAASLRHGMAPPRGIRGPEYAEGAVSALEVRLGSDRRHWRSALERCDPSERRTLVPTLNELVVMRALRRRDFREAEECRVAAQLFGVPPDAWQNAASETLDAITQGIVVRERESGND</sequence>
<comment type="caution">
    <text evidence="2">The sequence shown here is derived from an EMBL/GenBank/DDBJ whole genome shotgun (WGS) entry which is preliminary data.</text>
</comment>
<evidence type="ECO:0000313" key="3">
    <source>
        <dbReference type="Proteomes" id="UP001499933"/>
    </source>
</evidence>
<keyword evidence="3" id="KW-1185">Reference proteome</keyword>
<evidence type="ECO:0000259" key="1">
    <source>
        <dbReference type="Pfam" id="PF21836"/>
    </source>
</evidence>
<gene>
    <name evidence="2" type="ORF">GCM10009776_26760</name>
</gene>